<keyword evidence="3" id="KW-0472">Membrane</keyword>
<gene>
    <name evidence="4" type="ORF">SO694_00040265</name>
</gene>
<evidence type="ECO:0000256" key="3">
    <source>
        <dbReference type="SAM" id="Phobius"/>
    </source>
</evidence>
<evidence type="ECO:0000313" key="4">
    <source>
        <dbReference type="EMBL" id="KAK7248721.1"/>
    </source>
</evidence>
<organism evidence="4 5">
    <name type="scientific">Aureococcus anophagefferens</name>
    <name type="common">Harmful bloom alga</name>
    <dbReference type="NCBI Taxonomy" id="44056"/>
    <lineage>
        <taxon>Eukaryota</taxon>
        <taxon>Sar</taxon>
        <taxon>Stramenopiles</taxon>
        <taxon>Ochrophyta</taxon>
        <taxon>Pelagophyceae</taxon>
        <taxon>Pelagomonadales</taxon>
        <taxon>Pelagomonadaceae</taxon>
        <taxon>Aureococcus</taxon>
    </lineage>
</organism>
<keyword evidence="5" id="KW-1185">Reference proteome</keyword>
<accession>A0ABR1G5X9</accession>
<sequence length="314" mass="33708">MAVPTFLLYILAAPTALWLATYFLPLLYIRLRGVQDLKKKYGATWAVVTGGSTGIGRAICEELAKQGLNVVVAALPDKFLEPAVAELSAAYKGQEFVAVGVSFAPGADYLEKIKAATADKDVQIVFNNAGFIVTGFFDTQPLGKHLVNMECNATAAVAITHHFAAAMMRKGLKGCIVFTSSASAYIPNPFAIIYGATKAFMSQFAASIAVELQCKGIDVCVIHPSPVASNFYNKVEHKIDSMESFKKLAVDPSELPREIFASIGRCVLRDVGNTAVGMRLGVALLPYSALAHIIALVAPFLPDYVENDKKRGQV</sequence>
<dbReference type="InterPro" id="IPR036291">
    <property type="entry name" value="NAD(P)-bd_dom_sf"/>
</dbReference>
<keyword evidence="3" id="KW-0812">Transmembrane</keyword>
<feature type="transmembrane region" description="Helical" evidence="3">
    <location>
        <begin position="6"/>
        <end position="29"/>
    </location>
</feature>
<evidence type="ECO:0000256" key="2">
    <source>
        <dbReference type="ARBA" id="ARBA00023002"/>
    </source>
</evidence>
<reference evidence="4 5" key="1">
    <citation type="submission" date="2024-03" db="EMBL/GenBank/DDBJ databases">
        <title>Aureococcus anophagefferens CCMP1851 and Kratosvirus quantuckense: Draft genome of a second virus-susceptible host strain in the model system.</title>
        <authorList>
            <person name="Chase E."/>
            <person name="Truchon A.R."/>
            <person name="Schepens W."/>
            <person name="Wilhelm S.W."/>
        </authorList>
    </citation>
    <scope>NUCLEOTIDE SEQUENCE [LARGE SCALE GENOMIC DNA]</scope>
    <source>
        <strain evidence="4 5">CCMP1851</strain>
    </source>
</reference>
<dbReference type="SUPFAM" id="SSF51735">
    <property type="entry name" value="NAD(P)-binding Rossmann-fold domains"/>
    <property type="match status" value="1"/>
</dbReference>
<dbReference type="InterPro" id="IPR020904">
    <property type="entry name" value="Sc_DH/Rdtase_CS"/>
</dbReference>
<dbReference type="PANTHER" id="PTHR43899:SF4">
    <property type="entry name" value="17 BETA-HYDROXYSTEROID DEHYDROGENASE TYPE 3"/>
    <property type="match status" value="1"/>
</dbReference>
<evidence type="ECO:0000313" key="5">
    <source>
        <dbReference type="Proteomes" id="UP001363151"/>
    </source>
</evidence>
<dbReference type="PANTHER" id="PTHR43899">
    <property type="entry name" value="RH59310P"/>
    <property type="match status" value="1"/>
</dbReference>
<evidence type="ECO:0000256" key="1">
    <source>
        <dbReference type="ARBA" id="ARBA00004240"/>
    </source>
</evidence>
<keyword evidence="2" id="KW-0560">Oxidoreductase</keyword>
<comment type="caution">
    <text evidence="4">The sequence shown here is derived from an EMBL/GenBank/DDBJ whole genome shotgun (WGS) entry which is preliminary data.</text>
</comment>
<dbReference type="Proteomes" id="UP001363151">
    <property type="component" value="Unassembled WGS sequence"/>
</dbReference>
<dbReference type="PRINTS" id="PR00081">
    <property type="entry name" value="GDHRDH"/>
</dbReference>
<protein>
    <submittedName>
        <fullName evidence="4">3-oxo-behenoyl-CoA reductase</fullName>
    </submittedName>
</protein>
<dbReference type="InterPro" id="IPR002347">
    <property type="entry name" value="SDR_fam"/>
</dbReference>
<dbReference type="Gene3D" id="3.40.50.720">
    <property type="entry name" value="NAD(P)-binding Rossmann-like Domain"/>
    <property type="match status" value="1"/>
</dbReference>
<dbReference type="PROSITE" id="PS00061">
    <property type="entry name" value="ADH_SHORT"/>
    <property type="match status" value="1"/>
</dbReference>
<proteinExistence type="predicted"/>
<keyword evidence="3" id="KW-1133">Transmembrane helix</keyword>
<dbReference type="EMBL" id="JBBJCI010000087">
    <property type="protein sequence ID" value="KAK7248721.1"/>
    <property type="molecule type" value="Genomic_DNA"/>
</dbReference>
<dbReference type="Pfam" id="PF00106">
    <property type="entry name" value="adh_short"/>
    <property type="match status" value="1"/>
</dbReference>
<name>A0ABR1G5X9_AURAN</name>
<dbReference type="InterPro" id="IPR051019">
    <property type="entry name" value="VLCFA-Steroid_DH"/>
</dbReference>
<comment type="subcellular location">
    <subcellularLocation>
        <location evidence="1">Endoplasmic reticulum</location>
    </subcellularLocation>
</comment>